<evidence type="ECO:0000256" key="5">
    <source>
        <dbReference type="PROSITE-ProRule" id="PRU01161"/>
    </source>
</evidence>
<evidence type="ECO:0000313" key="9">
    <source>
        <dbReference type="EMBL" id="KAK4221040.1"/>
    </source>
</evidence>
<feature type="domain" description="PNPLA" evidence="8">
    <location>
        <begin position="546"/>
        <end position="760"/>
    </location>
</feature>
<feature type="compositionally biased region" description="Low complexity" evidence="6">
    <location>
        <begin position="796"/>
        <end position="812"/>
    </location>
</feature>
<feature type="region of interest" description="Disordered" evidence="6">
    <location>
        <begin position="1066"/>
        <end position="1142"/>
    </location>
</feature>
<protein>
    <submittedName>
        <fullName evidence="9">Acyl transferase/acyl hydrolase/lysophospholipase</fullName>
    </submittedName>
</protein>
<dbReference type="InterPro" id="IPR002641">
    <property type="entry name" value="PNPLA_dom"/>
</dbReference>
<feature type="short sequence motif" description="DGA/G" evidence="5">
    <location>
        <begin position="747"/>
        <end position="749"/>
    </location>
</feature>
<dbReference type="PANTHER" id="PTHR24185:SF1">
    <property type="entry name" value="CALCIUM-INDEPENDENT PHOSPHOLIPASE A2-GAMMA"/>
    <property type="match status" value="1"/>
</dbReference>
<name>A0AAN6YM31_9PEZI</name>
<dbReference type="GO" id="GO:0016042">
    <property type="term" value="P:lipid catabolic process"/>
    <property type="evidence" value="ECO:0007669"/>
    <property type="project" value="UniProtKB-KW"/>
</dbReference>
<dbReference type="PROSITE" id="PS51635">
    <property type="entry name" value="PNPLA"/>
    <property type="match status" value="1"/>
</dbReference>
<feature type="region of interest" description="Disordered" evidence="6">
    <location>
        <begin position="35"/>
        <end position="67"/>
    </location>
</feature>
<sequence length="1142" mass="127642">RVPTTGDVHLYADPSSYLTRTPLLHADCEGLDGGEAVPRGLRHRSKGKDDRSSNMNEQRKKLKKTRHGSERNILWAVSSETKKREYAVTELYPRLLYTFSDVVVFVLRNPRSFESTVLEKLIDWGAASINKSVNQPTLPHAIIVLNATDQVDDKEWDVDTATQLLLDDINDAISRVPRLEDLSKGWRETGRKIANTKDLLDCYYASVSIVRIPSRGRYMLMDDQVEKLFQLIKQKARQSLDTKKEARMLATAEQLQVYLQAAYDHFSKDLSTPFDFIKEALRHNPIPRDLGGNILNLALSIKENSSDAKIQLGDTAKVFSEITFMIASCIILDSVRQNLLGTTLQLLNDAYVEFCEYAVDRFDNFYAPCQYVSSRYGRCRNFKSGHSSKGHQNAGGKIIGSGGYQSAFSFDDFMPEWIASIQDALLKIQVELDDPNRHGPGRGWGEGKIAVELQHRHTLNWLYRRLGDATNFVSHTTCFSCLRELPEHRLPCGHVLCGPCTSSYGAKISKTVIELKNCPLHYEKTSWNPPWLVKVKPAFAGTRILCLDGGGGVRAIVQLHALKAIERVLGPALPIQCFLDLIVGTGTGGILALGLGTKNWPVNDCIHQLKELCVKAFTIREMIGIPILEKLSLFNHHSMYKTKPLEAILKERFEAIPLFGGAAPIGSAEMATKVAVTSTTAHDNGAVVIANYNRLEVENYEIPYKFLRSDGPYTEFQIWEAARATSAAPPFFKPFVKETGISGIYKDGGYHHNNPVLVAQQERKLIWNDVAGSHPDILLSLGIGTNNVDKDDDRSIYSSGGDSVDGSKDGTSPTKPNRPSIWTGLSLDSLVKDVDRFMASRDIWDNFVSEHTAARSNNNSGSSRGNHRRYIRLNPDLQLPLPRLDDVEALDNLERAAAANFKRNSVKIQEIAHRLVASSFFFEKDPSSVQQKNGKGTWKCKGQLHCRFDPQSSEMYGLGRFLQDCTTSDFEPFFLIEDRSDHKTAFEIPLPEIISSMCLRGVFNPPNVYIPISKELSTINIYLCLQSNPYPHSANGYLPISGFPRELVSEEIKPRGLFRPALVAARRSDDDKRGAGGNPQRYRSVRERDQNSTANGIPAVRRTSPHSDLRGAFGATNGRPVPETPDDVGMMRTQSQYYELEA</sequence>
<reference evidence="9" key="1">
    <citation type="journal article" date="2023" name="Mol. Phylogenet. Evol.">
        <title>Genome-scale phylogeny and comparative genomics of the fungal order Sordariales.</title>
        <authorList>
            <person name="Hensen N."/>
            <person name="Bonometti L."/>
            <person name="Westerberg I."/>
            <person name="Brannstrom I.O."/>
            <person name="Guillou S."/>
            <person name="Cros-Aarteil S."/>
            <person name="Calhoun S."/>
            <person name="Haridas S."/>
            <person name="Kuo A."/>
            <person name="Mondo S."/>
            <person name="Pangilinan J."/>
            <person name="Riley R."/>
            <person name="LaButti K."/>
            <person name="Andreopoulos B."/>
            <person name="Lipzen A."/>
            <person name="Chen C."/>
            <person name="Yan M."/>
            <person name="Daum C."/>
            <person name="Ng V."/>
            <person name="Clum A."/>
            <person name="Steindorff A."/>
            <person name="Ohm R.A."/>
            <person name="Martin F."/>
            <person name="Silar P."/>
            <person name="Natvig D.O."/>
            <person name="Lalanne C."/>
            <person name="Gautier V."/>
            <person name="Ament-Velasquez S.L."/>
            <person name="Kruys A."/>
            <person name="Hutchinson M.I."/>
            <person name="Powell A.J."/>
            <person name="Barry K."/>
            <person name="Miller A.N."/>
            <person name="Grigoriev I.V."/>
            <person name="Debuchy R."/>
            <person name="Gladieux P."/>
            <person name="Hiltunen Thoren M."/>
            <person name="Johannesson H."/>
        </authorList>
    </citation>
    <scope>NUCLEOTIDE SEQUENCE</scope>
    <source>
        <strain evidence="9">CBS 990.96</strain>
    </source>
</reference>
<feature type="region of interest" description="Disordered" evidence="6">
    <location>
        <begin position="790"/>
        <end position="819"/>
    </location>
</feature>
<keyword evidence="4" id="KW-0479">Metal-binding</keyword>
<dbReference type="GO" id="GO:0019369">
    <property type="term" value="P:arachidonate metabolic process"/>
    <property type="evidence" value="ECO:0007669"/>
    <property type="project" value="TreeGrafter"/>
</dbReference>
<dbReference type="SUPFAM" id="SSF52151">
    <property type="entry name" value="FabD/lysophospholipase-like"/>
    <property type="match status" value="1"/>
</dbReference>
<dbReference type="GO" id="GO:0016020">
    <property type="term" value="C:membrane"/>
    <property type="evidence" value="ECO:0007669"/>
    <property type="project" value="TreeGrafter"/>
</dbReference>
<evidence type="ECO:0000256" key="3">
    <source>
        <dbReference type="ARBA" id="ARBA00023098"/>
    </source>
</evidence>
<dbReference type="Pfam" id="PF01734">
    <property type="entry name" value="Patatin"/>
    <property type="match status" value="1"/>
</dbReference>
<gene>
    <name evidence="9" type="ORF">QBC38DRAFT_523707</name>
</gene>
<dbReference type="InterPro" id="IPR001841">
    <property type="entry name" value="Znf_RING"/>
</dbReference>
<evidence type="ECO:0000256" key="4">
    <source>
        <dbReference type="PROSITE-ProRule" id="PRU00175"/>
    </source>
</evidence>
<dbReference type="Proteomes" id="UP001301958">
    <property type="component" value="Unassembled WGS sequence"/>
</dbReference>
<keyword evidence="4" id="KW-0863">Zinc-finger</keyword>
<keyword evidence="1 9" id="KW-0378">Hydrolase</keyword>
<dbReference type="GO" id="GO:0046486">
    <property type="term" value="P:glycerolipid metabolic process"/>
    <property type="evidence" value="ECO:0007669"/>
    <property type="project" value="UniProtKB-ARBA"/>
</dbReference>
<dbReference type="PROSITE" id="PS50089">
    <property type="entry name" value="ZF_RING_2"/>
    <property type="match status" value="1"/>
</dbReference>
<keyword evidence="3" id="KW-0443">Lipid metabolism</keyword>
<dbReference type="PANTHER" id="PTHR24185">
    <property type="entry name" value="CALCIUM-INDEPENDENT PHOSPHOLIPASE A2-GAMMA"/>
    <property type="match status" value="1"/>
</dbReference>
<dbReference type="CDD" id="cd07199">
    <property type="entry name" value="Pat17_PNPLA8_PNPLA9_like"/>
    <property type="match status" value="1"/>
</dbReference>
<evidence type="ECO:0000313" key="10">
    <source>
        <dbReference type="Proteomes" id="UP001301958"/>
    </source>
</evidence>
<evidence type="ECO:0000256" key="6">
    <source>
        <dbReference type="SAM" id="MobiDB-lite"/>
    </source>
</evidence>
<dbReference type="InterPro" id="IPR016035">
    <property type="entry name" value="Acyl_Trfase/lysoPLipase"/>
</dbReference>
<dbReference type="GO" id="GO:0008270">
    <property type="term" value="F:zinc ion binding"/>
    <property type="evidence" value="ECO:0007669"/>
    <property type="project" value="UniProtKB-KW"/>
</dbReference>
<dbReference type="AlphaFoldDB" id="A0AAN6YM31"/>
<feature type="non-terminal residue" evidence="9">
    <location>
        <position position="1"/>
    </location>
</feature>
<evidence type="ECO:0000259" key="8">
    <source>
        <dbReference type="PROSITE" id="PS51635"/>
    </source>
</evidence>
<dbReference type="EMBL" id="MU865595">
    <property type="protein sequence ID" value="KAK4221040.1"/>
    <property type="molecule type" value="Genomic_DNA"/>
</dbReference>
<dbReference type="Gene3D" id="3.40.1090.10">
    <property type="entry name" value="Cytosolic phospholipase A2 catalytic domain"/>
    <property type="match status" value="1"/>
</dbReference>
<reference evidence="9" key="2">
    <citation type="submission" date="2023-05" db="EMBL/GenBank/DDBJ databases">
        <authorList>
            <consortium name="Lawrence Berkeley National Laboratory"/>
            <person name="Steindorff A."/>
            <person name="Hensen N."/>
            <person name="Bonometti L."/>
            <person name="Westerberg I."/>
            <person name="Brannstrom I.O."/>
            <person name="Guillou S."/>
            <person name="Cros-Aarteil S."/>
            <person name="Calhoun S."/>
            <person name="Haridas S."/>
            <person name="Kuo A."/>
            <person name="Mondo S."/>
            <person name="Pangilinan J."/>
            <person name="Riley R."/>
            <person name="Labutti K."/>
            <person name="Andreopoulos B."/>
            <person name="Lipzen A."/>
            <person name="Chen C."/>
            <person name="Yanf M."/>
            <person name="Daum C."/>
            <person name="Ng V."/>
            <person name="Clum A."/>
            <person name="Ohm R."/>
            <person name="Martin F."/>
            <person name="Silar P."/>
            <person name="Natvig D."/>
            <person name="Lalanne C."/>
            <person name="Gautier V."/>
            <person name="Ament-Velasquez S.L."/>
            <person name="Kruys A."/>
            <person name="Hutchinson M.I."/>
            <person name="Powell A.J."/>
            <person name="Barry K."/>
            <person name="Miller A.N."/>
            <person name="Grigoriev I.V."/>
            <person name="Debuchy R."/>
            <person name="Gladieux P."/>
            <person name="Thoren M.H."/>
            <person name="Johannesson H."/>
        </authorList>
    </citation>
    <scope>NUCLEOTIDE SEQUENCE</scope>
    <source>
        <strain evidence="9">CBS 990.96</strain>
    </source>
</reference>
<organism evidence="9 10">
    <name type="scientific">Podospora fimiseda</name>
    <dbReference type="NCBI Taxonomy" id="252190"/>
    <lineage>
        <taxon>Eukaryota</taxon>
        <taxon>Fungi</taxon>
        <taxon>Dikarya</taxon>
        <taxon>Ascomycota</taxon>
        <taxon>Pezizomycotina</taxon>
        <taxon>Sordariomycetes</taxon>
        <taxon>Sordariomycetidae</taxon>
        <taxon>Sordariales</taxon>
        <taxon>Podosporaceae</taxon>
        <taxon>Podospora</taxon>
    </lineage>
</organism>
<evidence type="ECO:0000256" key="1">
    <source>
        <dbReference type="ARBA" id="ARBA00022801"/>
    </source>
</evidence>
<keyword evidence="10" id="KW-1185">Reference proteome</keyword>
<evidence type="ECO:0000256" key="2">
    <source>
        <dbReference type="ARBA" id="ARBA00022963"/>
    </source>
</evidence>
<feature type="domain" description="RING-type" evidence="7">
    <location>
        <begin position="478"/>
        <end position="521"/>
    </location>
</feature>
<dbReference type="GO" id="GO:0047499">
    <property type="term" value="F:calcium-independent phospholipase A2 activity"/>
    <property type="evidence" value="ECO:0007669"/>
    <property type="project" value="TreeGrafter"/>
</dbReference>
<evidence type="ECO:0000259" key="7">
    <source>
        <dbReference type="PROSITE" id="PS50089"/>
    </source>
</evidence>
<comment type="caution">
    <text evidence="5">Lacks conserved residue(s) required for the propagation of feature annotation.</text>
</comment>
<dbReference type="GO" id="GO:0016740">
    <property type="term" value="F:transferase activity"/>
    <property type="evidence" value="ECO:0007669"/>
    <property type="project" value="UniProtKB-KW"/>
</dbReference>
<accession>A0AAN6YM31</accession>
<feature type="compositionally biased region" description="Polar residues" evidence="6">
    <location>
        <begin position="1132"/>
        <end position="1142"/>
    </location>
</feature>
<proteinExistence type="predicted"/>
<comment type="caution">
    <text evidence="9">The sequence shown here is derived from an EMBL/GenBank/DDBJ whole genome shotgun (WGS) entry which is preliminary data.</text>
</comment>
<keyword evidence="2" id="KW-0442">Lipid degradation</keyword>
<keyword evidence="4" id="KW-0862">Zinc</keyword>
<keyword evidence="9" id="KW-0808">Transferase</keyword>